<keyword evidence="2 5" id="KW-0489">Methyltransferase</keyword>
<dbReference type="EMBL" id="UFQS01003417">
    <property type="protein sequence ID" value="SSX15625.1"/>
    <property type="molecule type" value="Genomic_DNA"/>
</dbReference>
<evidence type="ECO:0000259" key="6">
    <source>
        <dbReference type="Pfam" id="PF13847"/>
    </source>
</evidence>
<evidence type="ECO:0000256" key="2">
    <source>
        <dbReference type="ARBA" id="ARBA00022603"/>
    </source>
</evidence>
<comment type="subcellular location">
    <subcellularLocation>
        <location evidence="5">Cytoplasm</location>
    </subcellularLocation>
</comment>
<dbReference type="AlphaFoldDB" id="A0A336LGD4"/>
<dbReference type="GO" id="GO:0016279">
    <property type="term" value="F:protein-lysine N-methyltransferase activity"/>
    <property type="evidence" value="ECO:0007669"/>
    <property type="project" value="UniProtKB-UniRule"/>
</dbReference>
<dbReference type="EMBL" id="UFQT01003417">
    <property type="protein sequence ID" value="SSX34986.1"/>
    <property type="molecule type" value="Genomic_DNA"/>
</dbReference>
<dbReference type="InterPro" id="IPR029063">
    <property type="entry name" value="SAM-dependent_MTases_sf"/>
</dbReference>
<dbReference type="InterPro" id="IPR026635">
    <property type="entry name" value="Efm4/METTL10"/>
</dbReference>
<evidence type="ECO:0000256" key="1">
    <source>
        <dbReference type="ARBA" id="ARBA00022490"/>
    </source>
</evidence>
<organism evidence="7">
    <name type="scientific">Culicoides sonorensis</name>
    <name type="common">Biting midge</name>
    <dbReference type="NCBI Taxonomy" id="179676"/>
    <lineage>
        <taxon>Eukaryota</taxon>
        <taxon>Metazoa</taxon>
        <taxon>Ecdysozoa</taxon>
        <taxon>Arthropoda</taxon>
        <taxon>Hexapoda</taxon>
        <taxon>Insecta</taxon>
        <taxon>Pterygota</taxon>
        <taxon>Neoptera</taxon>
        <taxon>Endopterygota</taxon>
        <taxon>Diptera</taxon>
        <taxon>Nematocera</taxon>
        <taxon>Chironomoidea</taxon>
        <taxon>Ceratopogonidae</taxon>
        <taxon>Ceratopogoninae</taxon>
        <taxon>Culicoides</taxon>
        <taxon>Monoculicoides</taxon>
    </lineage>
</organism>
<evidence type="ECO:0000313" key="7">
    <source>
        <dbReference type="EMBL" id="SSX15625.1"/>
    </source>
</evidence>
<dbReference type="PANTHER" id="PTHR12843:SF5">
    <property type="entry name" value="EEF1A LYSINE METHYLTRANSFERASE 2"/>
    <property type="match status" value="1"/>
</dbReference>
<protein>
    <recommendedName>
        <fullName evidence="5">Protein-lysine N-methyltransferase CSON008894</fullName>
        <ecNumber evidence="5">2.1.1.-</ecNumber>
    </recommendedName>
</protein>
<evidence type="ECO:0000313" key="8">
    <source>
        <dbReference type="EMBL" id="SSX34986.1"/>
    </source>
</evidence>
<dbReference type="SUPFAM" id="SSF53335">
    <property type="entry name" value="S-adenosyl-L-methionine-dependent methyltransferases"/>
    <property type="match status" value="1"/>
</dbReference>
<proteinExistence type="inferred from homology"/>
<dbReference type="HAMAP" id="MF_03188">
    <property type="entry name" value="Methyltr_EFM4"/>
    <property type="match status" value="1"/>
</dbReference>
<keyword evidence="4 5" id="KW-0949">S-adenosyl-L-methionine</keyword>
<dbReference type="Gene3D" id="3.40.50.150">
    <property type="entry name" value="Vaccinia Virus protein VP39"/>
    <property type="match status" value="1"/>
</dbReference>
<dbReference type="EC" id="2.1.1.-" evidence="5"/>
<evidence type="ECO:0000256" key="3">
    <source>
        <dbReference type="ARBA" id="ARBA00022679"/>
    </source>
</evidence>
<dbReference type="GO" id="GO:0005737">
    <property type="term" value="C:cytoplasm"/>
    <property type="evidence" value="ECO:0007669"/>
    <property type="project" value="UniProtKB-SubCell"/>
</dbReference>
<keyword evidence="1 5" id="KW-0963">Cytoplasm</keyword>
<accession>A0A336LGD4</accession>
<gene>
    <name evidence="7" type="primary">CSON008894</name>
</gene>
<reference evidence="8" key="2">
    <citation type="submission" date="2018-07" db="EMBL/GenBank/DDBJ databases">
        <authorList>
            <person name="Quirk P.G."/>
            <person name="Krulwich T.A."/>
        </authorList>
    </citation>
    <scope>NUCLEOTIDE SEQUENCE</scope>
</reference>
<dbReference type="VEuPathDB" id="VectorBase:CSON008894"/>
<dbReference type="Pfam" id="PF13847">
    <property type="entry name" value="Methyltransf_31"/>
    <property type="match status" value="1"/>
</dbReference>
<dbReference type="OMA" id="PTPSFQF"/>
<comment type="similarity">
    <text evidence="5">Belongs to the class I-like SAM-binding methyltransferase superfamily. EFM4 family.</text>
</comment>
<reference evidence="7" key="1">
    <citation type="submission" date="2018-04" db="EMBL/GenBank/DDBJ databases">
        <authorList>
            <person name="Go L.Y."/>
            <person name="Mitchell J.A."/>
        </authorList>
    </citation>
    <scope>NUCLEOTIDE SEQUENCE</scope>
    <source>
        <tissue evidence="7">Whole organism</tissue>
    </source>
</reference>
<dbReference type="GO" id="GO:0032259">
    <property type="term" value="P:methylation"/>
    <property type="evidence" value="ECO:0007669"/>
    <property type="project" value="UniProtKB-KW"/>
</dbReference>
<dbReference type="PANTHER" id="PTHR12843">
    <property type="entry name" value="PROTEIN-LYSINE N-METHYLTRANSFERASE METTL10"/>
    <property type="match status" value="1"/>
</dbReference>
<comment type="function">
    <text evidence="5">S-adenosyl-L-methionine-dependent protein-lysine N-methyltransferase that methylates elongation factor 1-alpha.</text>
</comment>
<feature type="domain" description="Methyltransferase" evidence="6">
    <location>
        <begin position="57"/>
        <end position="191"/>
    </location>
</feature>
<keyword evidence="3 5" id="KW-0808">Transferase</keyword>
<sequence length="261" mass="29804">MVEELNSSELGTKEYWDKSYDVEINNYKNHGDVGEIWFDEDSQNRILKWIFKNENIQKTDRILDLGSGNGMMLIELAREGFKSLIGVDYSDLAVQLATQIAKDQDLSDVIEYKQVDLLSETEVKALGNFRILHDKGTYDAISLNPDNVKEKRHQYVKNLVNIMDNDSLFIITSCNWTQAELIESFQDYFKLSTVIPTPVFKFGGSVGNVVTSLVFNLDKVVQYNDKVSFIFVKLFDFDEGNKLKDDFMTDLSSAGLIEADL</sequence>
<dbReference type="InterPro" id="IPR025714">
    <property type="entry name" value="Methyltranfer_dom"/>
</dbReference>
<dbReference type="CDD" id="cd02440">
    <property type="entry name" value="AdoMet_MTases"/>
    <property type="match status" value="1"/>
</dbReference>
<name>A0A336LGD4_CULSO</name>
<evidence type="ECO:0000256" key="4">
    <source>
        <dbReference type="ARBA" id="ARBA00022691"/>
    </source>
</evidence>
<evidence type="ECO:0000256" key="5">
    <source>
        <dbReference type="HAMAP-Rule" id="MF_03188"/>
    </source>
</evidence>